<gene>
    <name evidence="2" type="ORF">B0H67DRAFT_171375</name>
</gene>
<proteinExistence type="predicted"/>
<dbReference type="Proteomes" id="UP001172102">
    <property type="component" value="Unassembled WGS sequence"/>
</dbReference>
<protein>
    <submittedName>
        <fullName evidence="2">Uncharacterized protein</fullName>
    </submittedName>
</protein>
<accession>A0AA40AQ86</accession>
<dbReference type="AlphaFoldDB" id="A0AA40AQ86"/>
<evidence type="ECO:0000256" key="1">
    <source>
        <dbReference type="SAM" id="SignalP"/>
    </source>
</evidence>
<evidence type="ECO:0000313" key="2">
    <source>
        <dbReference type="EMBL" id="KAK0719952.1"/>
    </source>
</evidence>
<reference evidence="2" key="1">
    <citation type="submission" date="2023-06" db="EMBL/GenBank/DDBJ databases">
        <title>Genome-scale phylogeny and comparative genomics of the fungal order Sordariales.</title>
        <authorList>
            <consortium name="Lawrence Berkeley National Laboratory"/>
            <person name="Hensen N."/>
            <person name="Bonometti L."/>
            <person name="Westerberg I."/>
            <person name="Brannstrom I.O."/>
            <person name="Guillou S."/>
            <person name="Cros-Aarteil S."/>
            <person name="Calhoun S."/>
            <person name="Haridas S."/>
            <person name="Kuo A."/>
            <person name="Mondo S."/>
            <person name="Pangilinan J."/>
            <person name="Riley R."/>
            <person name="Labutti K."/>
            <person name="Andreopoulos B."/>
            <person name="Lipzen A."/>
            <person name="Chen C."/>
            <person name="Yanf M."/>
            <person name="Daum C."/>
            <person name="Ng V."/>
            <person name="Clum A."/>
            <person name="Steindorff A."/>
            <person name="Ohm R."/>
            <person name="Martin F."/>
            <person name="Silar P."/>
            <person name="Natvig D."/>
            <person name="Lalanne C."/>
            <person name="Gautier V."/>
            <person name="Ament-Velasquez S.L."/>
            <person name="Kruys A."/>
            <person name="Hutchinson M.I."/>
            <person name="Powell A.J."/>
            <person name="Barry K."/>
            <person name="Miller A.N."/>
            <person name="Grigoriev I.V."/>
            <person name="Debuchy R."/>
            <person name="Gladieux P."/>
            <person name="Thoren M.H."/>
            <person name="Johannesson H."/>
        </authorList>
    </citation>
    <scope>NUCLEOTIDE SEQUENCE</scope>
    <source>
        <strain evidence="2">SMH4607-1</strain>
    </source>
</reference>
<feature type="signal peptide" evidence="1">
    <location>
        <begin position="1"/>
        <end position="26"/>
    </location>
</feature>
<feature type="chain" id="PRO_5041279728" evidence="1">
    <location>
        <begin position="27"/>
        <end position="273"/>
    </location>
</feature>
<evidence type="ECO:0000313" key="3">
    <source>
        <dbReference type="Proteomes" id="UP001172102"/>
    </source>
</evidence>
<organism evidence="2 3">
    <name type="scientific">Lasiosphaeris hirsuta</name>
    <dbReference type="NCBI Taxonomy" id="260670"/>
    <lineage>
        <taxon>Eukaryota</taxon>
        <taxon>Fungi</taxon>
        <taxon>Dikarya</taxon>
        <taxon>Ascomycota</taxon>
        <taxon>Pezizomycotina</taxon>
        <taxon>Sordariomycetes</taxon>
        <taxon>Sordariomycetidae</taxon>
        <taxon>Sordariales</taxon>
        <taxon>Lasiosphaeriaceae</taxon>
        <taxon>Lasiosphaeris</taxon>
    </lineage>
</organism>
<comment type="caution">
    <text evidence="2">The sequence shown here is derived from an EMBL/GenBank/DDBJ whole genome shotgun (WGS) entry which is preliminary data.</text>
</comment>
<keyword evidence="3" id="KW-1185">Reference proteome</keyword>
<keyword evidence="1" id="KW-0732">Signal</keyword>
<sequence>MTSRRIVSAWGLVALIWALLGLEVLAAPTQSQVAGSWTMNGFYRSCSSVDNMCSYAFEVDENTGLNTDRVACFIDVTGPEETDFFNQPCNPRFVVNAGWDKSQNDGPGNGTGASTPKSFVTIVVTDLALSAYAFFGYREDQIGDFKTEAPKLTSPAFPVGTFGDRDWAGPETVSPAWPQPAGKGGAGLRLVEPPVQGGSGLGIVAARVPGAANLAGPVSREQKSLQILRLNRLWDAPFRSIFLSFTINEAGTGVRVVTLRYRGGIRKIRMERS</sequence>
<dbReference type="EMBL" id="JAUKUA010000003">
    <property type="protein sequence ID" value="KAK0719952.1"/>
    <property type="molecule type" value="Genomic_DNA"/>
</dbReference>
<name>A0AA40AQ86_9PEZI</name>